<dbReference type="InterPro" id="IPR027962">
    <property type="entry name" value="ERICH3"/>
</dbReference>
<evidence type="ECO:0000313" key="2">
    <source>
        <dbReference type="EMBL" id="CAF3813657.1"/>
    </source>
</evidence>
<proteinExistence type="predicted"/>
<evidence type="ECO:0000313" key="1">
    <source>
        <dbReference type="EMBL" id="CAF3795182.1"/>
    </source>
</evidence>
<protein>
    <submittedName>
        <fullName evidence="2">Uncharacterized protein</fullName>
    </submittedName>
</protein>
<comment type="caution">
    <text evidence="2">The sequence shown here is derived from an EMBL/GenBank/DDBJ whole genome shotgun (WGS) entry which is preliminary data.</text>
</comment>
<sequence>MSTPLTPPATPYCILTDRHLQKYFTRDRIQQHLRRAGLINKSGHILTEAEYENRLKNMEIGHTNQLKFEEALLEVIIELGEKQYESLCEEMENVKKQLLNQFGRIGRKYMRRIHPIKIRVKHNDHIEEKVDIEHVNDDQIPITTQIEPWAQILYCGYPET</sequence>
<dbReference type="Proteomes" id="UP000681720">
    <property type="component" value="Unassembled WGS sequence"/>
</dbReference>
<dbReference type="AlphaFoldDB" id="A0A8S2JK03"/>
<dbReference type="EMBL" id="CAJOBH010000476">
    <property type="protein sequence ID" value="CAF3795182.1"/>
    <property type="molecule type" value="Genomic_DNA"/>
</dbReference>
<dbReference type="PANTHER" id="PTHR23034:SF2">
    <property type="entry name" value="GLUTAMATE-RICH PROTEIN 3"/>
    <property type="match status" value="1"/>
</dbReference>
<dbReference type="Proteomes" id="UP000681967">
    <property type="component" value="Unassembled WGS sequence"/>
</dbReference>
<dbReference type="PANTHER" id="PTHR23034">
    <property type="entry name" value="GLUTAMATE-RICH PROTEIN 3"/>
    <property type="match status" value="1"/>
</dbReference>
<dbReference type="EMBL" id="CAJOBJ010000313">
    <property type="protein sequence ID" value="CAF3813657.1"/>
    <property type="molecule type" value="Genomic_DNA"/>
</dbReference>
<organism evidence="2 3">
    <name type="scientific">Rotaria magnacalcarata</name>
    <dbReference type="NCBI Taxonomy" id="392030"/>
    <lineage>
        <taxon>Eukaryota</taxon>
        <taxon>Metazoa</taxon>
        <taxon>Spiralia</taxon>
        <taxon>Gnathifera</taxon>
        <taxon>Rotifera</taxon>
        <taxon>Eurotatoria</taxon>
        <taxon>Bdelloidea</taxon>
        <taxon>Philodinida</taxon>
        <taxon>Philodinidae</taxon>
        <taxon>Rotaria</taxon>
    </lineage>
</organism>
<accession>A0A8S2JK03</accession>
<name>A0A8S2JK03_9BILA</name>
<evidence type="ECO:0000313" key="3">
    <source>
        <dbReference type="Proteomes" id="UP000681720"/>
    </source>
</evidence>
<reference evidence="2" key="1">
    <citation type="submission" date="2021-02" db="EMBL/GenBank/DDBJ databases">
        <authorList>
            <person name="Nowell W R."/>
        </authorList>
    </citation>
    <scope>NUCLEOTIDE SEQUENCE</scope>
</reference>
<gene>
    <name evidence="1" type="ORF">BYL167_LOCUS2677</name>
    <name evidence="2" type="ORF">GIL414_LOCUS1789</name>
</gene>